<dbReference type="Pfam" id="PF14360">
    <property type="entry name" value="PAP2_C"/>
    <property type="match status" value="1"/>
</dbReference>
<accession>A0A6P5ARB4</accession>
<dbReference type="InterPro" id="IPR025749">
    <property type="entry name" value="Sphingomyelin_synth-like_dom"/>
</dbReference>
<gene>
    <name evidence="13" type="primary">LOC109485407</name>
</gene>
<dbReference type="InterPro" id="IPR045221">
    <property type="entry name" value="Sphingomyelin_synth-like"/>
</dbReference>
<dbReference type="RefSeq" id="XP_019644566.1">
    <property type="nucleotide sequence ID" value="XM_019789007.1"/>
</dbReference>
<dbReference type="KEGG" id="bbel:109485407"/>
<feature type="transmembrane region" description="Helical" evidence="10">
    <location>
        <begin position="49"/>
        <end position="71"/>
    </location>
</feature>
<dbReference type="AlphaFoldDB" id="A0A6P5ARB4"/>
<reference evidence="13" key="1">
    <citation type="submission" date="2025-08" db="UniProtKB">
        <authorList>
            <consortium name="RefSeq"/>
        </authorList>
    </citation>
    <scope>IDENTIFICATION</scope>
    <source>
        <tissue evidence="13">Gonad</tissue>
    </source>
</reference>
<feature type="domain" description="Sphingomyelin synthase-like" evidence="11">
    <location>
        <begin position="23"/>
        <end position="95"/>
    </location>
</feature>
<evidence type="ECO:0000256" key="3">
    <source>
        <dbReference type="ARBA" id="ARBA00022679"/>
    </source>
</evidence>
<keyword evidence="4 10" id="KW-0812">Transmembrane</keyword>
<evidence type="ECO:0000256" key="6">
    <source>
        <dbReference type="ARBA" id="ARBA00022989"/>
    </source>
</evidence>
<keyword evidence="8 10" id="KW-0472">Membrane</keyword>
<evidence type="ECO:0000256" key="5">
    <source>
        <dbReference type="ARBA" id="ARBA00022919"/>
    </source>
</evidence>
<sequence length="175" mass="19830">MFDRAMTMMFGLGLSITGSHHLCGDYLFSGHTVILTILYLFIREYSPRGWFILHWCTWLVSCIGIFCILLAHDHYTIDVVVAYYITTRLFWIYHTLANHEVLKKPSPAHLLSRTWWFSMFRMAEGNVGGSCRGSLPGRSPGRNVSTTQGSITWGCANKCDVWLDTSAPQLESSSV</sequence>
<evidence type="ECO:0000313" key="13">
    <source>
        <dbReference type="RefSeq" id="XP_019644566.1"/>
    </source>
</evidence>
<keyword evidence="6 10" id="KW-1133">Transmembrane helix</keyword>
<evidence type="ECO:0000256" key="1">
    <source>
        <dbReference type="ARBA" id="ARBA00004141"/>
    </source>
</evidence>
<dbReference type="GO" id="GO:0005886">
    <property type="term" value="C:plasma membrane"/>
    <property type="evidence" value="ECO:0007669"/>
    <property type="project" value="TreeGrafter"/>
</dbReference>
<organism evidence="12 13">
    <name type="scientific">Branchiostoma belcheri</name>
    <name type="common">Amphioxus</name>
    <dbReference type="NCBI Taxonomy" id="7741"/>
    <lineage>
        <taxon>Eukaryota</taxon>
        <taxon>Metazoa</taxon>
        <taxon>Chordata</taxon>
        <taxon>Cephalochordata</taxon>
        <taxon>Leptocardii</taxon>
        <taxon>Amphioxiformes</taxon>
        <taxon>Branchiostomatidae</taxon>
        <taxon>Branchiostoma</taxon>
    </lineage>
</organism>
<evidence type="ECO:0000256" key="8">
    <source>
        <dbReference type="ARBA" id="ARBA00023136"/>
    </source>
</evidence>
<evidence type="ECO:0000256" key="10">
    <source>
        <dbReference type="SAM" id="Phobius"/>
    </source>
</evidence>
<dbReference type="GO" id="GO:0006686">
    <property type="term" value="P:sphingomyelin biosynthetic process"/>
    <property type="evidence" value="ECO:0007669"/>
    <property type="project" value="TreeGrafter"/>
</dbReference>
<comment type="catalytic activity">
    <reaction evidence="9">
        <text>an N-acylsphing-4-enine + a 1,2-diacyl-sn-glycero-3-phosphoethanolamine = an N-acylsphing-4-enine 1-phosphoethanolamine + a 1,2-diacyl-sn-glycerol</text>
        <dbReference type="Rhea" id="RHEA:36079"/>
        <dbReference type="ChEBI" id="CHEBI:17815"/>
        <dbReference type="ChEBI" id="CHEBI:52639"/>
        <dbReference type="ChEBI" id="CHEBI:64612"/>
        <dbReference type="ChEBI" id="CHEBI:73203"/>
    </reaction>
    <physiologicalReaction direction="left-to-right" evidence="9">
        <dbReference type="Rhea" id="RHEA:36080"/>
    </physiologicalReaction>
</comment>
<evidence type="ECO:0000256" key="2">
    <source>
        <dbReference type="ARBA" id="ARBA00005441"/>
    </source>
</evidence>
<dbReference type="GO" id="GO:0046513">
    <property type="term" value="P:ceramide biosynthetic process"/>
    <property type="evidence" value="ECO:0007669"/>
    <property type="project" value="TreeGrafter"/>
</dbReference>
<evidence type="ECO:0000259" key="11">
    <source>
        <dbReference type="Pfam" id="PF14360"/>
    </source>
</evidence>
<dbReference type="GO" id="GO:0000139">
    <property type="term" value="C:Golgi membrane"/>
    <property type="evidence" value="ECO:0007669"/>
    <property type="project" value="TreeGrafter"/>
</dbReference>
<evidence type="ECO:0000256" key="4">
    <source>
        <dbReference type="ARBA" id="ARBA00022692"/>
    </source>
</evidence>
<evidence type="ECO:0000256" key="9">
    <source>
        <dbReference type="ARBA" id="ARBA00049904"/>
    </source>
</evidence>
<dbReference type="GO" id="GO:0033188">
    <property type="term" value="F:sphingomyelin synthase activity"/>
    <property type="evidence" value="ECO:0007669"/>
    <property type="project" value="TreeGrafter"/>
</dbReference>
<feature type="transmembrane region" description="Helical" evidence="10">
    <location>
        <begin position="77"/>
        <end position="96"/>
    </location>
</feature>
<evidence type="ECO:0000313" key="12">
    <source>
        <dbReference type="Proteomes" id="UP000515135"/>
    </source>
</evidence>
<keyword evidence="7" id="KW-0443">Lipid metabolism</keyword>
<dbReference type="Proteomes" id="UP000515135">
    <property type="component" value="Unplaced"/>
</dbReference>
<dbReference type="PANTHER" id="PTHR21290:SF27">
    <property type="entry name" value="PHOSPHATIDYLCHOLINE:CERAMIDE CHOLINEPHOSPHOTRANSFERASE 1"/>
    <property type="match status" value="1"/>
</dbReference>
<feature type="transmembrane region" description="Helical" evidence="10">
    <location>
        <begin position="26"/>
        <end position="42"/>
    </location>
</feature>
<dbReference type="OrthoDB" id="422827at2759"/>
<comment type="similarity">
    <text evidence="2">Belongs to the sphingomyelin synthase family.</text>
</comment>
<keyword evidence="5" id="KW-0746">Sphingolipid metabolism</keyword>
<comment type="subcellular location">
    <subcellularLocation>
        <location evidence="1">Membrane</location>
        <topology evidence="1">Multi-pass membrane protein</topology>
    </subcellularLocation>
</comment>
<protein>
    <submittedName>
        <fullName evidence="13">Phosphatidylcholine:ceramide cholinephosphotransferase 1-like</fullName>
    </submittedName>
</protein>
<dbReference type="GO" id="GO:0047493">
    <property type="term" value="F:ceramide cholinephosphotransferase activity"/>
    <property type="evidence" value="ECO:0007669"/>
    <property type="project" value="TreeGrafter"/>
</dbReference>
<dbReference type="GO" id="GO:0005789">
    <property type="term" value="C:endoplasmic reticulum membrane"/>
    <property type="evidence" value="ECO:0007669"/>
    <property type="project" value="TreeGrafter"/>
</dbReference>
<proteinExistence type="inferred from homology"/>
<evidence type="ECO:0000256" key="7">
    <source>
        <dbReference type="ARBA" id="ARBA00023098"/>
    </source>
</evidence>
<keyword evidence="3" id="KW-0808">Transferase</keyword>
<dbReference type="PANTHER" id="PTHR21290">
    <property type="entry name" value="SPHINGOMYELIN SYNTHETASE"/>
    <property type="match status" value="1"/>
</dbReference>
<name>A0A6P5ARB4_BRABE</name>
<keyword evidence="12" id="KW-1185">Reference proteome</keyword>
<dbReference type="GeneID" id="109485407"/>